<feature type="compositionally biased region" description="Low complexity" evidence="1">
    <location>
        <begin position="140"/>
        <end position="152"/>
    </location>
</feature>
<feature type="region of interest" description="Disordered" evidence="1">
    <location>
        <begin position="496"/>
        <end position="524"/>
    </location>
</feature>
<feature type="region of interest" description="Disordered" evidence="1">
    <location>
        <begin position="92"/>
        <end position="155"/>
    </location>
</feature>
<feature type="region of interest" description="Disordered" evidence="1">
    <location>
        <begin position="249"/>
        <end position="275"/>
    </location>
</feature>
<sequence>MNTQQDDLAASGARGGAPLIDFAQDVVQDYHPERDTTHVGRSQGVQESTTSVRESLLQDALGPETPSQWIYNSTFPPARSIRELAECLGSPVYSNTSDGPRNPFINPRASRPSTTPPSPSLFNDPASFGEQEPTDSNVISRGSTYSGSLSSSCERGLNRNPVSAASIDHVTLPPPFENIPALEQSLERDHIDWSMSPIGPPSQLSTAPLQPSFALNRPTVPTWLDSPAPPSPTLSPTLSIPSVFSPTRSDFPYARRTPSCPIRSQPLTRPLPRAPESIYDHDPIPPPAHPWNTRTTVDPISRPDRFSRTTAHTAISDILFNFDLDPATATDLIDDACQTARQVGVSTYDLLSRSVFLGTSDLGITPLCLEASRVDVDSGLELVLWLIENTRPGEVCGEVKRGCLMRRNGMGEQVVWNVLRSFIPSVDGEQAVAYDVEVEGLAVVPGGHIPSVAATSTRPVESETTLVDDDDDEGSLYDDVSIIDAESGFLDQADIETLKSSSDESDKGKEKAQESEPEPVPSRVHRARIVMPEFKESLMGPSWSYTHLVPSNRFGLASSGPLTNKVLTAEWMFEGRLWALSIGEETIILTLRQTSTFVSPDPIQVKAIVRILPPDIQWTGVEEIDHIGSDRLLPTQTPNDVLLPSPLYECEFEEKQLVPGPVGVGMNSSVWRTEIRVSMFSLLELVEPHNGIKIEVVVRVTDRERDMNVASTSGCTRDDASVADGASIADDASDWQLVDD</sequence>
<organism evidence="2 3">
    <name type="scientific">Rhizoctonia solani</name>
    <dbReference type="NCBI Taxonomy" id="456999"/>
    <lineage>
        <taxon>Eukaryota</taxon>
        <taxon>Fungi</taxon>
        <taxon>Dikarya</taxon>
        <taxon>Basidiomycota</taxon>
        <taxon>Agaricomycotina</taxon>
        <taxon>Agaricomycetes</taxon>
        <taxon>Cantharellales</taxon>
        <taxon>Ceratobasidiaceae</taxon>
        <taxon>Rhizoctonia</taxon>
    </lineage>
</organism>
<evidence type="ECO:0000313" key="3">
    <source>
        <dbReference type="Proteomes" id="UP000663861"/>
    </source>
</evidence>
<reference evidence="2" key="1">
    <citation type="submission" date="2021-01" db="EMBL/GenBank/DDBJ databases">
        <authorList>
            <person name="Kaushik A."/>
        </authorList>
    </citation>
    <scope>NUCLEOTIDE SEQUENCE</scope>
    <source>
        <strain evidence="2">AG4-RS23</strain>
    </source>
</reference>
<feature type="region of interest" description="Disordered" evidence="1">
    <location>
        <begin position="452"/>
        <end position="473"/>
    </location>
</feature>
<dbReference type="AlphaFoldDB" id="A0A8H3BLZ6"/>
<accession>A0A8H3BLZ6</accession>
<dbReference type="EMBL" id="CAJMWY010001120">
    <property type="protein sequence ID" value="CAE6459188.1"/>
    <property type="molecule type" value="Genomic_DNA"/>
</dbReference>
<dbReference type="Proteomes" id="UP000663861">
    <property type="component" value="Unassembled WGS sequence"/>
</dbReference>
<feature type="compositionally biased region" description="Basic and acidic residues" evidence="1">
    <location>
        <begin position="501"/>
        <end position="514"/>
    </location>
</feature>
<evidence type="ECO:0000313" key="2">
    <source>
        <dbReference type="EMBL" id="CAE6459188.1"/>
    </source>
</evidence>
<proteinExistence type="predicted"/>
<gene>
    <name evidence="2" type="ORF">RDB_LOCUS66215</name>
</gene>
<evidence type="ECO:0000256" key="1">
    <source>
        <dbReference type="SAM" id="MobiDB-lite"/>
    </source>
</evidence>
<name>A0A8H3BLZ6_9AGAM</name>
<comment type="caution">
    <text evidence="2">The sequence shown here is derived from an EMBL/GenBank/DDBJ whole genome shotgun (WGS) entry which is preliminary data.</text>
</comment>
<protein>
    <submittedName>
        <fullName evidence="2">Uncharacterized protein</fullName>
    </submittedName>
</protein>